<dbReference type="PROSITE" id="PS00745">
    <property type="entry name" value="RF_PROK_I"/>
    <property type="match status" value="1"/>
</dbReference>
<dbReference type="InterPro" id="IPR050057">
    <property type="entry name" value="Prokaryotic/Mito_RF"/>
</dbReference>
<dbReference type="PANTHER" id="PTHR43804">
    <property type="entry name" value="LD18447P"/>
    <property type="match status" value="1"/>
</dbReference>
<dbReference type="PANTHER" id="PTHR43804:SF7">
    <property type="entry name" value="LD18447P"/>
    <property type="match status" value="1"/>
</dbReference>
<dbReference type="InterPro" id="IPR000352">
    <property type="entry name" value="Pep_chain_release_fac_I"/>
</dbReference>
<name>A0ABP1Q464_9HEXA</name>
<dbReference type="InterPro" id="IPR005139">
    <property type="entry name" value="PCRF"/>
</dbReference>
<dbReference type="Pfam" id="PF03462">
    <property type="entry name" value="PCRF"/>
    <property type="match status" value="1"/>
</dbReference>
<keyword evidence="3" id="KW-0648">Protein biosynthesis</keyword>
<feature type="domain" description="Prokaryotic-type class I peptide chain release factors" evidence="4">
    <location>
        <begin position="227"/>
        <end position="243"/>
    </location>
</feature>
<dbReference type="SUPFAM" id="SSF75620">
    <property type="entry name" value="Release factor"/>
    <property type="match status" value="1"/>
</dbReference>
<dbReference type="Gene3D" id="3.30.160.20">
    <property type="match status" value="1"/>
</dbReference>
<organism evidence="5 6">
    <name type="scientific">Orchesella dallaii</name>
    <dbReference type="NCBI Taxonomy" id="48710"/>
    <lineage>
        <taxon>Eukaryota</taxon>
        <taxon>Metazoa</taxon>
        <taxon>Ecdysozoa</taxon>
        <taxon>Arthropoda</taxon>
        <taxon>Hexapoda</taxon>
        <taxon>Collembola</taxon>
        <taxon>Entomobryomorpha</taxon>
        <taxon>Entomobryoidea</taxon>
        <taxon>Orchesellidae</taxon>
        <taxon>Orchesellinae</taxon>
        <taxon>Orchesella</taxon>
    </lineage>
</organism>
<keyword evidence="2" id="KW-0488">Methylation</keyword>
<proteinExistence type="inferred from homology"/>
<sequence>MRYTLLTRLKRCLVETRIFHPVRYKYDLSHPSVQNYLNSCNHDPHVSELAKIIITKQNEIKEITTLAKENPELRDVAESDVTQIHQLLEHLQHEFFRAVAKPERLDSCDDVILEVSAGVGGQEAMLFTSELFEMYEKYACFRGWSCSTTSYDTTEIGGVRQAIMNITGSNVYKLLKYEGGVHRVQRVPKTEKSGRIHTSTSTVAILPTPSSVDVVINEKDLKIETKRASGAGGQHVNTTESAVRITHIPTNMVVDCQTDRSQIKNRSHALKTLRARLYEREINAQTASIRSNKKLQVGSAGRSEKIRTYNYPQDRVTDHRISLSVHGLQSLLEGGQHLDNLIQKLSLFSQEERLQDFFQ</sequence>
<accession>A0ABP1Q464</accession>
<dbReference type="SMART" id="SM00937">
    <property type="entry name" value="PCRF"/>
    <property type="match status" value="1"/>
</dbReference>
<comment type="caution">
    <text evidence="5">The sequence shown here is derived from an EMBL/GenBank/DDBJ whole genome shotgun (WGS) entry which is preliminary data.</text>
</comment>
<reference evidence="5 6" key="1">
    <citation type="submission" date="2024-08" db="EMBL/GenBank/DDBJ databases">
        <authorList>
            <person name="Cucini C."/>
            <person name="Frati F."/>
        </authorList>
    </citation>
    <scope>NUCLEOTIDE SEQUENCE [LARGE SCALE GENOMIC DNA]</scope>
</reference>
<evidence type="ECO:0000313" key="6">
    <source>
        <dbReference type="Proteomes" id="UP001642540"/>
    </source>
</evidence>
<evidence type="ECO:0000256" key="1">
    <source>
        <dbReference type="ARBA" id="ARBA00010835"/>
    </source>
</evidence>
<dbReference type="InterPro" id="IPR045853">
    <property type="entry name" value="Pep_chain_release_fac_I_sf"/>
</dbReference>
<dbReference type="Pfam" id="PF00472">
    <property type="entry name" value="RF-1"/>
    <property type="match status" value="1"/>
</dbReference>
<gene>
    <name evidence="5" type="ORF">ODALV1_LOCUS7107</name>
</gene>
<protein>
    <recommendedName>
        <fullName evidence="4">Prokaryotic-type class I peptide chain release factors domain-containing protein</fullName>
    </recommendedName>
</protein>
<dbReference type="Proteomes" id="UP001642540">
    <property type="component" value="Unassembled WGS sequence"/>
</dbReference>
<evidence type="ECO:0000256" key="3">
    <source>
        <dbReference type="ARBA" id="ARBA00022917"/>
    </source>
</evidence>
<dbReference type="Gene3D" id="3.30.70.1660">
    <property type="match status" value="1"/>
</dbReference>
<comment type="similarity">
    <text evidence="1">Belongs to the prokaryotic/mitochondrial release factor family.</text>
</comment>
<keyword evidence="6" id="KW-1185">Reference proteome</keyword>
<dbReference type="EMBL" id="CAXLJM020000023">
    <property type="protein sequence ID" value="CAL8088606.1"/>
    <property type="molecule type" value="Genomic_DNA"/>
</dbReference>
<evidence type="ECO:0000256" key="2">
    <source>
        <dbReference type="ARBA" id="ARBA00022481"/>
    </source>
</evidence>
<evidence type="ECO:0000259" key="4">
    <source>
        <dbReference type="PROSITE" id="PS00745"/>
    </source>
</evidence>
<evidence type="ECO:0000313" key="5">
    <source>
        <dbReference type="EMBL" id="CAL8088606.1"/>
    </source>
</evidence>